<reference evidence="2" key="1">
    <citation type="submission" date="2014-09" db="EMBL/GenBank/DDBJ databases">
        <authorList>
            <person name="Magalhaes I.L.F."/>
            <person name="Oliveira U."/>
            <person name="Santos F.R."/>
            <person name="Vidigal T.H.D.A."/>
            <person name="Brescovit A.D."/>
            <person name="Santos A.J."/>
        </authorList>
    </citation>
    <scope>NUCLEOTIDE SEQUENCE</scope>
    <source>
        <tissue evidence="2">Shoot tissue taken approximately 20 cm above the soil surface</tissue>
    </source>
</reference>
<keyword evidence="1" id="KW-0732">Signal</keyword>
<evidence type="ECO:0000256" key="1">
    <source>
        <dbReference type="SAM" id="SignalP"/>
    </source>
</evidence>
<evidence type="ECO:0008006" key="3">
    <source>
        <dbReference type="Google" id="ProtNLM"/>
    </source>
</evidence>
<dbReference type="AlphaFoldDB" id="A0A0A8YD27"/>
<protein>
    <recommendedName>
        <fullName evidence="3">Secreted protein</fullName>
    </recommendedName>
</protein>
<feature type="chain" id="PRO_5002044680" description="Secreted protein" evidence="1">
    <location>
        <begin position="20"/>
        <end position="142"/>
    </location>
</feature>
<reference evidence="2" key="2">
    <citation type="journal article" date="2015" name="Data Brief">
        <title>Shoot transcriptome of the giant reed, Arundo donax.</title>
        <authorList>
            <person name="Barrero R.A."/>
            <person name="Guerrero F.D."/>
            <person name="Moolhuijzen P."/>
            <person name="Goolsby J.A."/>
            <person name="Tidwell J."/>
            <person name="Bellgard S.E."/>
            <person name="Bellgard M.I."/>
        </authorList>
    </citation>
    <scope>NUCLEOTIDE SEQUENCE</scope>
    <source>
        <tissue evidence="2">Shoot tissue taken approximately 20 cm above the soil surface</tissue>
    </source>
</reference>
<accession>A0A0A8YD27</accession>
<feature type="signal peptide" evidence="1">
    <location>
        <begin position="1"/>
        <end position="19"/>
    </location>
</feature>
<dbReference type="EMBL" id="GBRH01274191">
    <property type="protein sequence ID" value="JAD23704.1"/>
    <property type="molecule type" value="Transcribed_RNA"/>
</dbReference>
<name>A0A0A8YD27_ARUDO</name>
<evidence type="ECO:0000313" key="2">
    <source>
        <dbReference type="EMBL" id="JAD23704.1"/>
    </source>
</evidence>
<proteinExistence type="predicted"/>
<organism evidence="2">
    <name type="scientific">Arundo donax</name>
    <name type="common">Giant reed</name>
    <name type="synonym">Donax arundinaceus</name>
    <dbReference type="NCBI Taxonomy" id="35708"/>
    <lineage>
        <taxon>Eukaryota</taxon>
        <taxon>Viridiplantae</taxon>
        <taxon>Streptophyta</taxon>
        <taxon>Embryophyta</taxon>
        <taxon>Tracheophyta</taxon>
        <taxon>Spermatophyta</taxon>
        <taxon>Magnoliopsida</taxon>
        <taxon>Liliopsida</taxon>
        <taxon>Poales</taxon>
        <taxon>Poaceae</taxon>
        <taxon>PACMAD clade</taxon>
        <taxon>Arundinoideae</taxon>
        <taxon>Arundineae</taxon>
        <taxon>Arundo</taxon>
    </lineage>
</organism>
<sequence>MLFCSISSINLISVIGVVAVVVDELHNKEVLALMTTTESFVAVKAQVLAATICHLLRSQVLEDAACRRRVGGRRTNSIGAAACGALRSCAAPYSLGNRKCRVATRSVERQCRGCSFVDLCQDIGTALVSTGQAHGSLHVIQA</sequence>